<evidence type="ECO:0000313" key="2">
    <source>
        <dbReference type="EMBL" id="KAH0749115.1"/>
    </source>
</evidence>
<comment type="caution">
    <text evidence="2">The sequence shown here is derived from an EMBL/GenBank/DDBJ whole genome shotgun (WGS) entry which is preliminary data.</text>
</comment>
<proteinExistence type="predicted"/>
<accession>A0ABQ7UHN0</accession>
<evidence type="ECO:0000256" key="1">
    <source>
        <dbReference type="SAM" id="MobiDB-lite"/>
    </source>
</evidence>
<name>A0ABQ7UHN0_SOLTU</name>
<dbReference type="Proteomes" id="UP000826656">
    <property type="component" value="Unassembled WGS sequence"/>
</dbReference>
<keyword evidence="3" id="KW-1185">Reference proteome</keyword>
<evidence type="ECO:0000313" key="3">
    <source>
        <dbReference type="Proteomes" id="UP000826656"/>
    </source>
</evidence>
<sequence>MPSPISPQRPTRPTFFQIPDPNTEEFNVHKSQHNTEEEHVFTAATFVNGMHTIAISNVHQAPIYNNNSKQQQTSILAAKLTESTNDSDSNAHGVCDAYEPRDERSLFLKWQDHSSGSVSSLFGFP</sequence>
<reference evidence="2 3" key="1">
    <citation type="journal article" date="2021" name="bioRxiv">
        <title>Chromosome-scale and haplotype-resolved genome assembly of a tetraploid potato cultivar.</title>
        <authorList>
            <person name="Sun H."/>
            <person name="Jiao W.-B."/>
            <person name="Krause K."/>
            <person name="Campoy J.A."/>
            <person name="Goel M."/>
            <person name="Folz-Donahue K."/>
            <person name="Kukat C."/>
            <person name="Huettel B."/>
            <person name="Schneeberger K."/>
        </authorList>
    </citation>
    <scope>NUCLEOTIDE SEQUENCE [LARGE SCALE GENOMIC DNA]</scope>
    <source>
        <strain evidence="2">SolTubOtavaFocal</strain>
        <tissue evidence="2">Leaves</tissue>
    </source>
</reference>
<organism evidence="2 3">
    <name type="scientific">Solanum tuberosum</name>
    <name type="common">Potato</name>
    <dbReference type="NCBI Taxonomy" id="4113"/>
    <lineage>
        <taxon>Eukaryota</taxon>
        <taxon>Viridiplantae</taxon>
        <taxon>Streptophyta</taxon>
        <taxon>Embryophyta</taxon>
        <taxon>Tracheophyta</taxon>
        <taxon>Spermatophyta</taxon>
        <taxon>Magnoliopsida</taxon>
        <taxon>eudicotyledons</taxon>
        <taxon>Gunneridae</taxon>
        <taxon>Pentapetalae</taxon>
        <taxon>asterids</taxon>
        <taxon>lamiids</taxon>
        <taxon>Solanales</taxon>
        <taxon>Solanaceae</taxon>
        <taxon>Solanoideae</taxon>
        <taxon>Solaneae</taxon>
        <taxon>Solanum</taxon>
    </lineage>
</organism>
<dbReference type="EMBL" id="JAIVGD010000019">
    <property type="protein sequence ID" value="KAH0749115.1"/>
    <property type="molecule type" value="Genomic_DNA"/>
</dbReference>
<protein>
    <submittedName>
        <fullName evidence="2">Uncharacterized protein</fullName>
    </submittedName>
</protein>
<gene>
    <name evidence="2" type="ORF">KY290_028347</name>
</gene>
<feature type="region of interest" description="Disordered" evidence="1">
    <location>
        <begin position="1"/>
        <end position="21"/>
    </location>
</feature>